<dbReference type="GO" id="GO:0005524">
    <property type="term" value="F:ATP binding"/>
    <property type="evidence" value="ECO:0007669"/>
    <property type="project" value="UniProtKB-KW"/>
</dbReference>
<sequence>MQNKKKVCLCLILSTLQPPFFFSVIEMLLKTICKTSFRTLTTKSVLSNKPTNVLAPLQQYAPTFYTNGNNIKPLYQPSDFYSHLKSSIMSAKERVFIAALYIGQSEQELVNTLRLALEKTPTLQVDILIDCLRGTRASKGQSSATLLLPLIKDYPDQIKVAMYHTPDLTGILKKTLPQRFNESIGLMHLKVYGFDNSVMLSGANLSTDYFTNRQDRYMVFDNQKELTCYYHDLLKLVSNCSYQLDLPINQEQSYSLSMQQDVADPVKDSRKYRRQVNQRLQQFIQLHEEKENLQDDSSDTAVLPVIQMGPFHIRQDERLTLELLNIANRQQDNPWTIHLTSGYFNFTEKYKAFILKTRARFRFLTASPEANGFFNSKGVSRFLPPAYTFIERQFYRHVKRAGRQSEISIEEYKRPGWTYHAKGLWVSLGNDELPSATMIGSPNFGQRSSERDLEAQALVITNNENLRKALHKEVDLLHQHSELVSNETFDKIDRQVPNGVKIATAFVKTML</sequence>
<dbReference type="InterPro" id="IPR016270">
    <property type="entry name" value="PGS1"/>
</dbReference>
<dbReference type="PIRSF" id="PIRSF000850">
    <property type="entry name" value="Phospholipase_D_PSS"/>
    <property type="match status" value="1"/>
</dbReference>
<dbReference type="CDD" id="cd09135">
    <property type="entry name" value="PLDc_PGS1_euk_1"/>
    <property type="match status" value="1"/>
</dbReference>
<dbReference type="PANTHER" id="PTHR12586:SF1">
    <property type="entry name" value="CDP-DIACYLGLYCEROL--GLYCEROL-3-PHOSPHATE 3-PHOSPHATIDYLTRANSFERASE, MITOCHONDRIAL"/>
    <property type="match status" value="1"/>
</dbReference>
<dbReference type="OrthoDB" id="10250191at2759"/>
<dbReference type="UniPathway" id="UPA00084">
    <property type="reaction ID" value="UER00503"/>
</dbReference>
<comment type="pathway">
    <text evidence="7">Phospholipid metabolism; phosphatidylglycerol biosynthesis; phosphatidylglycerol from CDP-diacylglycerol: step 1/2.</text>
</comment>
<gene>
    <name evidence="8" type="ORF">INT46_004099</name>
</gene>
<keyword evidence="4 7" id="KW-0443">Lipid metabolism</keyword>
<evidence type="ECO:0000256" key="6">
    <source>
        <dbReference type="ARBA" id="ARBA00023264"/>
    </source>
</evidence>
<accession>A0A8H7UTF9</accession>
<comment type="caution">
    <text evidence="8">The sequence shown here is derived from an EMBL/GenBank/DDBJ whole genome shotgun (WGS) entry which is preliminary data.</text>
</comment>
<evidence type="ECO:0000256" key="7">
    <source>
        <dbReference type="RuleBase" id="RU365024"/>
    </source>
</evidence>
<keyword evidence="7" id="KW-0496">Mitochondrion</keyword>
<organism evidence="8 9">
    <name type="scientific">Mucor plumbeus</name>
    <dbReference type="NCBI Taxonomy" id="97098"/>
    <lineage>
        <taxon>Eukaryota</taxon>
        <taxon>Fungi</taxon>
        <taxon>Fungi incertae sedis</taxon>
        <taxon>Mucoromycota</taxon>
        <taxon>Mucoromycotina</taxon>
        <taxon>Mucoromycetes</taxon>
        <taxon>Mucorales</taxon>
        <taxon>Mucorineae</taxon>
        <taxon>Mucoraceae</taxon>
        <taxon>Mucor</taxon>
    </lineage>
</organism>
<dbReference type="EMBL" id="JAEPRC010001027">
    <property type="protein sequence ID" value="KAG2190209.1"/>
    <property type="molecule type" value="Genomic_DNA"/>
</dbReference>
<name>A0A8H7UTF9_9FUNG</name>
<evidence type="ECO:0000256" key="3">
    <source>
        <dbReference type="ARBA" id="ARBA00022737"/>
    </source>
</evidence>
<protein>
    <recommendedName>
        <fullName evidence="7">CDP-diacylglycerol--glycerol-3-phosphate 3-phosphatidyltransferase</fullName>
        <ecNumber evidence="7">2.7.8.5</ecNumber>
    </recommendedName>
</protein>
<evidence type="ECO:0000256" key="4">
    <source>
        <dbReference type="ARBA" id="ARBA00023098"/>
    </source>
</evidence>
<keyword evidence="5 7" id="KW-0594">Phospholipid biosynthesis</keyword>
<evidence type="ECO:0000313" key="9">
    <source>
        <dbReference type="Proteomes" id="UP000650833"/>
    </source>
</evidence>
<keyword evidence="3" id="KW-0677">Repeat</keyword>
<evidence type="ECO:0000256" key="5">
    <source>
        <dbReference type="ARBA" id="ARBA00023209"/>
    </source>
</evidence>
<dbReference type="GO" id="GO:0032049">
    <property type="term" value="P:cardiolipin biosynthetic process"/>
    <property type="evidence" value="ECO:0007669"/>
    <property type="project" value="InterPro"/>
</dbReference>
<comment type="subcellular location">
    <subcellularLocation>
        <location evidence="7">Mitochondrion</location>
    </subcellularLocation>
</comment>
<dbReference type="Gene3D" id="3.30.870.10">
    <property type="entry name" value="Endonuclease Chain A"/>
    <property type="match status" value="2"/>
</dbReference>
<comment type="similarity">
    <text evidence="7">Belongs to the CDP-alcohol phosphatidyltransferase class-II family.</text>
</comment>
<dbReference type="CDD" id="cd09137">
    <property type="entry name" value="PLDc_PGS1_euk_2"/>
    <property type="match status" value="1"/>
</dbReference>
<dbReference type="PANTHER" id="PTHR12586">
    <property type="entry name" value="CDP-DIACYLGLYCEROL--SERINE O-PHOSPHATIDYLTRANSFERASE"/>
    <property type="match status" value="1"/>
</dbReference>
<comment type="function">
    <text evidence="7">Functions in the biosynthesis of the anionic phospholipids phosphatidylglycerol and cardiolipin.</text>
</comment>
<keyword evidence="2 7" id="KW-0808">Transferase</keyword>
<dbReference type="EC" id="2.7.8.5" evidence="7"/>
<keyword evidence="7" id="KW-0067">ATP-binding</keyword>
<keyword evidence="6 7" id="KW-1208">Phospholipid metabolism</keyword>
<evidence type="ECO:0000256" key="1">
    <source>
        <dbReference type="ARBA" id="ARBA00022516"/>
    </source>
</evidence>
<reference evidence="8" key="1">
    <citation type="submission" date="2020-12" db="EMBL/GenBank/DDBJ databases">
        <title>Metabolic potential, ecology and presence of endohyphal bacteria is reflected in genomic diversity of Mucoromycotina.</title>
        <authorList>
            <person name="Muszewska A."/>
            <person name="Okrasinska A."/>
            <person name="Steczkiewicz K."/>
            <person name="Drgas O."/>
            <person name="Orlowska M."/>
            <person name="Perlinska-Lenart U."/>
            <person name="Aleksandrzak-Piekarczyk T."/>
            <person name="Szatraj K."/>
            <person name="Zielenkiewicz U."/>
            <person name="Pilsyk S."/>
            <person name="Malc E."/>
            <person name="Mieczkowski P."/>
            <person name="Kruszewska J.S."/>
            <person name="Biernat P."/>
            <person name="Pawlowska J."/>
        </authorList>
    </citation>
    <scope>NUCLEOTIDE SEQUENCE</scope>
    <source>
        <strain evidence="8">CBS 226.32</strain>
    </source>
</reference>
<dbReference type="Proteomes" id="UP000650833">
    <property type="component" value="Unassembled WGS sequence"/>
</dbReference>
<dbReference type="GO" id="GO:0005739">
    <property type="term" value="C:mitochondrion"/>
    <property type="evidence" value="ECO:0007669"/>
    <property type="project" value="UniProtKB-SubCell"/>
</dbReference>
<keyword evidence="1 7" id="KW-0444">Lipid biosynthesis</keyword>
<keyword evidence="9" id="KW-1185">Reference proteome</keyword>
<keyword evidence="7" id="KW-0547">Nucleotide-binding</keyword>
<dbReference type="AlphaFoldDB" id="A0A8H7UTF9"/>
<evidence type="ECO:0000313" key="8">
    <source>
        <dbReference type="EMBL" id="KAG2190209.1"/>
    </source>
</evidence>
<comment type="catalytic activity">
    <reaction evidence="7">
        <text>a CDP-1,2-diacyl-sn-glycerol + sn-glycerol 3-phosphate = a 1,2-diacyl-sn-glycero-3-phospho-(1'-sn-glycero-3'-phosphate) + CMP + H(+)</text>
        <dbReference type="Rhea" id="RHEA:12593"/>
        <dbReference type="ChEBI" id="CHEBI:15378"/>
        <dbReference type="ChEBI" id="CHEBI:57597"/>
        <dbReference type="ChEBI" id="CHEBI:58332"/>
        <dbReference type="ChEBI" id="CHEBI:60110"/>
        <dbReference type="ChEBI" id="CHEBI:60377"/>
        <dbReference type="EC" id="2.7.8.5"/>
    </reaction>
</comment>
<dbReference type="GO" id="GO:0008444">
    <property type="term" value="F:CDP-diacylglycerol-glycerol-3-phosphate 3-phosphatidyltransferase activity"/>
    <property type="evidence" value="ECO:0007669"/>
    <property type="project" value="UniProtKB-EC"/>
</dbReference>
<proteinExistence type="inferred from homology"/>
<dbReference type="SUPFAM" id="SSF56024">
    <property type="entry name" value="Phospholipase D/nuclease"/>
    <property type="match status" value="1"/>
</dbReference>
<evidence type="ECO:0000256" key="2">
    <source>
        <dbReference type="ARBA" id="ARBA00022679"/>
    </source>
</evidence>